<dbReference type="PROSITE" id="PS00888">
    <property type="entry name" value="CNMP_BINDING_1"/>
    <property type="match status" value="1"/>
</dbReference>
<dbReference type="SMART" id="SM00100">
    <property type="entry name" value="cNMP"/>
    <property type="match status" value="1"/>
</dbReference>
<evidence type="ECO:0000256" key="5">
    <source>
        <dbReference type="ARBA" id="ARBA00023065"/>
    </source>
</evidence>
<evidence type="ECO:0000313" key="11">
    <source>
        <dbReference type="Proteomes" id="UP000001307"/>
    </source>
</evidence>
<name>E4XG77_OIKDI</name>
<evidence type="ECO:0000256" key="7">
    <source>
        <dbReference type="ARBA" id="ARBA00023286"/>
    </source>
</evidence>
<dbReference type="InterPro" id="IPR051413">
    <property type="entry name" value="K/Na_HCN_channel"/>
</dbReference>
<evidence type="ECO:0000259" key="9">
    <source>
        <dbReference type="PROSITE" id="PS50042"/>
    </source>
</evidence>
<dbReference type="Pfam" id="PF00520">
    <property type="entry name" value="Ion_trans"/>
    <property type="match status" value="1"/>
</dbReference>
<dbReference type="InterPro" id="IPR014710">
    <property type="entry name" value="RmlC-like_jellyroll"/>
</dbReference>
<dbReference type="SUPFAM" id="SSF81324">
    <property type="entry name" value="Voltage-gated potassium channels"/>
    <property type="match status" value="1"/>
</dbReference>
<keyword evidence="6 8" id="KW-0472">Membrane</keyword>
<dbReference type="Gene3D" id="2.60.120.10">
    <property type="entry name" value="Jelly Rolls"/>
    <property type="match status" value="1"/>
</dbReference>
<feature type="transmembrane region" description="Helical" evidence="8">
    <location>
        <begin position="76"/>
        <end position="98"/>
    </location>
</feature>
<dbReference type="InterPro" id="IPR018490">
    <property type="entry name" value="cNMP-bd_dom_sf"/>
</dbReference>
<feature type="domain" description="Cyclic nucleotide-binding" evidence="9">
    <location>
        <begin position="418"/>
        <end position="518"/>
    </location>
</feature>
<dbReference type="Pfam" id="PF00027">
    <property type="entry name" value="cNMP_binding"/>
    <property type="match status" value="1"/>
</dbReference>
<evidence type="ECO:0000256" key="3">
    <source>
        <dbReference type="ARBA" id="ARBA00022692"/>
    </source>
</evidence>
<evidence type="ECO:0000256" key="1">
    <source>
        <dbReference type="ARBA" id="ARBA00004141"/>
    </source>
</evidence>
<dbReference type="AlphaFoldDB" id="E4XG77"/>
<proteinExistence type="predicted"/>
<keyword evidence="5" id="KW-0406">Ion transport</keyword>
<feature type="transmembrane region" description="Helical" evidence="8">
    <location>
        <begin position="230"/>
        <end position="252"/>
    </location>
</feature>
<feature type="transmembrane region" description="Helical" evidence="8">
    <location>
        <begin position="162"/>
        <end position="184"/>
    </location>
</feature>
<reference evidence="10" key="1">
    <citation type="journal article" date="2010" name="Science">
        <title>Plasticity of animal genome architecture unmasked by rapid evolution of a pelagic tunicate.</title>
        <authorList>
            <person name="Denoeud F."/>
            <person name="Henriet S."/>
            <person name="Mungpakdee S."/>
            <person name="Aury J.M."/>
            <person name="Da Silva C."/>
            <person name="Brinkmann H."/>
            <person name="Mikhaleva J."/>
            <person name="Olsen L.C."/>
            <person name="Jubin C."/>
            <person name="Canestro C."/>
            <person name="Bouquet J.M."/>
            <person name="Danks G."/>
            <person name="Poulain J."/>
            <person name="Campsteijn C."/>
            <person name="Adamski M."/>
            <person name="Cross I."/>
            <person name="Yadetie F."/>
            <person name="Muffato M."/>
            <person name="Louis A."/>
            <person name="Butcher S."/>
            <person name="Tsagkogeorga G."/>
            <person name="Konrad A."/>
            <person name="Singh S."/>
            <person name="Jensen M.F."/>
            <person name="Cong E.H."/>
            <person name="Eikeseth-Otteraa H."/>
            <person name="Noel B."/>
            <person name="Anthouard V."/>
            <person name="Porcel B.M."/>
            <person name="Kachouri-Lafond R."/>
            <person name="Nishino A."/>
            <person name="Ugolini M."/>
            <person name="Chourrout P."/>
            <person name="Nishida H."/>
            <person name="Aasland R."/>
            <person name="Huzurbazar S."/>
            <person name="Westhof E."/>
            <person name="Delsuc F."/>
            <person name="Lehrach H."/>
            <person name="Reinhardt R."/>
            <person name="Weissenbach J."/>
            <person name="Roy S.W."/>
            <person name="Artiguenave F."/>
            <person name="Postlethwait J.H."/>
            <person name="Manak J.R."/>
            <person name="Thompson E.M."/>
            <person name="Jaillon O."/>
            <person name="Du Pasquier L."/>
            <person name="Boudinot P."/>
            <person name="Liberles D.A."/>
            <person name="Volff J.N."/>
            <person name="Philippe H."/>
            <person name="Lenhard B."/>
            <person name="Roest Crollius H."/>
            <person name="Wincker P."/>
            <person name="Chourrout D."/>
        </authorList>
    </citation>
    <scope>NUCLEOTIDE SEQUENCE [LARGE SCALE GENOMIC DNA]</scope>
</reference>
<sequence length="645" mass="74112">MLRTEPKDPFADVPGAREMTLTIDGATGIGGRLSSLSMKPNSKYQNYSSKDRIENERERLESAPMFTMHPHSTFRIIWDIGTVIILLLNVIFIPYQIAFCTRPEHRRNGITLFALSDIWFLIDILFNFKTGFLKETSIETEVIFDPDEIRCKYLKGWFIVDFISSVPWDICIGLLTAGSSRFFLKILRMVKLLKLMRLSRLTKTLNQWEDVLSFQYGITINGTVVKFCKLISYILVFIHINAVILFLVPAMMDFPGHYEPDDPGFNVFGPSWPFLRNLQHEEPFIQYSWSFFKAASNMMVIGYGRSFPLCLVDMCVVMWSMFSGCLVFAIAIAEITSLIHALNTSSSQYKVEKMTEMDEYMNFCKVPIELRNRVRDYYEVRFKGKMFNETDILNELNPLLREKIVNFNCRALIKSVEFLATADPEFVAELISQLQFEVYLPGDEIITEGEKGTHMYFISQGSVQVKTKKTGKPIVLSEGDHFGEICLFAPNLRRTASIVGQHTVHVYTLSSSDFNDALKWYPGEKIEIQKVAIERMDMLLNEMKRNNSAQGRTSLSTEVIADLQKYRNMLQEQNRQARASQAEFIANRKTKNKSSTAKSLLRQMNDNDDINVDVLAELTKPKSQEISKFQFNDGYADRSSTSDDE</sequence>
<evidence type="ECO:0000256" key="4">
    <source>
        <dbReference type="ARBA" id="ARBA00022989"/>
    </source>
</evidence>
<dbReference type="PANTHER" id="PTHR45689:SF5">
    <property type="entry name" value="I[[H]] CHANNEL, ISOFORM E"/>
    <property type="match status" value="1"/>
</dbReference>
<keyword evidence="4 8" id="KW-1133">Transmembrane helix</keyword>
<comment type="subcellular location">
    <subcellularLocation>
        <location evidence="1">Membrane</location>
        <topology evidence="1">Multi-pass membrane protein</topology>
    </subcellularLocation>
</comment>
<dbReference type="PROSITE" id="PS50042">
    <property type="entry name" value="CNMP_BINDING_3"/>
    <property type="match status" value="1"/>
</dbReference>
<dbReference type="GO" id="GO:0035725">
    <property type="term" value="P:sodium ion transmembrane transport"/>
    <property type="evidence" value="ECO:0007669"/>
    <property type="project" value="TreeGrafter"/>
</dbReference>
<dbReference type="InterPro" id="IPR000595">
    <property type="entry name" value="cNMP-bd_dom"/>
</dbReference>
<dbReference type="CDD" id="cd00038">
    <property type="entry name" value="CAP_ED"/>
    <property type="match status" value="1"/>
</dbReference>
<keyword evidence="7" id="KW-0407">Ion channel</keyword>
<dbReference type="InterPro" id="IPR018488">
    <property type="entry name" value="cNMP-bd_CS"/>
</dbReference>
<evidence type="ECO:0000256" key="6">
    <source>
        <dbReference type="ARBA" id="ARBA00023136"/>
    </source>
</evidence>
<dbReference type="InParanoid" id="E4XG77"/>
<feature type="transmembrane region" description="Helical" evidence="8">
    <location>
        <begin position="316"/>
        <end position="342"/>
    </location>
</feature>
<dbReference type="Proteomes" id="UP000001307">
    <property type="component" value="Unassembled WGS sequence"/>
</dbReference>
<dbReference type="SUPFAM" id="SSF51206">
    <property type="entry name" value="cAMP-binding domain-like"/>
    <property type="match status" value="1"/>
</dbReference>
<evidence type="ECO:0000256" key="2">
    <source>
        <dbReference type="ARBA" id="ARBA00022448"/>
    </source>
</evidence>
<evidence type="ECO:0000256" key="8">
    <source>
        <dbReference type="SAM" id="Phobius"/>
    </source>
</evidence>
<dbReference type="GO" id="GO:0005249">
    <property type="term" value="F:voltage-gated potassium channel activity"/>
    <property type="evidence" value="ECO:0007669"/>
    <property type="project" value="TreeGrafter"/>
</dbReference>
<keyword evidence="3 8" id="KW-0812">Transmembrane</keyword>
<accession>E4XG77</accession>
<keyword evidence="7" id="KW-1071">Ligand-gated ion channel</keyword>
<dbReference type="GO" id="GO:0003254">
    <property type="term" value="P:regulation of membrane depolarization"/>
    <property type="evidence" value="ECO:0007669"/>
    <property type="project" value="TreeGrafter"/>
</dbReference>
<dbReference type="OrthoDB" id="2021138at2759"/>
<keyword evidence="2" id="KW-0813">Transport</keyword>
<organism evidence="10">
    <name type="scientific">Oikopleura dioica</name>
    <name type="common">Tunicate</name>
    <dbReference type="NCBI Taxonomy" id="34765"/>
    <lineage>
        <taxon>Eukaryota</taxon>
        <taxon>Metazoa</taxon>
        <taxon>Chordata</taxon>
        <taxon>Tunicata</taxon>
        <taxon>Appendicularia</taxon>
        <taxon>Copelata</taxon>
        <taxon>Oikopleuridae</taxon>
        <taxon>Oikopleura</taxon>
    </lineage>
</organism>
<feature type="transmembrane region" description="Helical" evidence="8">
    <location>
        <begin position="110"/>
        <end position="128"/>
    </location>
</feature>
<dbReference type="InterPro" id="IPR005821">
    <property type="entry name" value="Ion_trans_dom"/>
</dbReference>
<dbReference type="PANTHER" id="PTHR45689">
    <property type="entry name" value="I[[H]] CHANNEL, ISOFORM E"/>
    <property type="match status" value="1"/>
</dbReference>
<protein>
    <recommendedName>
        <fullName evidence="9">Cyclic nucleotide-binding domain-containing protein</fullName>
    </recommendedName>
</protein>
<gene>
    <name evidence="10" type="ORF">GSOID_T00010485001</name>
</gene>
<dbReference type="EMBL" id="FN653047">
    <property type="protein sequence ID" value="CBY09675.1"/>
    <property type="molecule type" value="Genomic_DNA"/>
</dbReference>
<dbReference type="GO" id="GO:0098855">
    <property type="term" value="C:HCN channel complex"/>
    <property type="evidence" value="ECO:0007669"/>
    <property type="project" value="TreeGrafter"/>
</dbReference>
<dbReference type="Gene3D" id="1.10.287.70">
    <property type="match status" value="1"/>
</dbReference>
<keyword evidence="11" id="KW-1185">Reference proteome</keyword>
<evidence type="ECO:0000313" key="10">
    <source>
        <dbReference type="EMBL" id="CBY09675.1"/>
    </source>
</evidence>
<dbReference type="Gene3D" id="1.10.287.630">
    <property type="entry name" value="Helix hairpin bin"/>
    <property type="match status" value="1"/>
</dbReference>